<dbReference type="KEGG" id="scac:106085360"/>
<accession>A0A1I8PIQ9</accession>
<evidence type="ECO:0000259" key="1">
    <source>
        <dbReference type="Pfam" id="PF03399"/>
    </source>
</evidence>
<dbReference type="VEuPathDB" id="VectorBase:SCAU008451"/>
<dbReference type="GO" id="GO:0005634">
    <property type="term" value="C:nucleus"/>
    <property type="evidence" value="ECO:0007669"/>
    <property type="project" value="TreeGrafter"/>
</dbReference>
<dbReference type="OrthoDB" id="264795at2759"/>
<dbReference type="GO" id="GO:0005819">
    <property type="term" value="C:spindle"/>
    <property type="evidence" value="ECO:0007669"/>
    <property type="project" value="TreeGrafter"/>
</dbReference>
<evidence type="ECO:0000313" key="3">
    <source>
        <dbReference type="Proteomes" id="UP000095300"/>
    </source>
</evidence>
<dbReference type="InterPro" id="IPR045107">
    <property type="entry name" value="SAC3/GANP/THP3"/>
</dbReference>
<reference evidence="2" key="1">
    <citation type="submission" date="2020-05" db="UniProtKB">
        <authorList>
            <consortium name="EnsemblMetazoa"/>
        </authorList>
    </citation>
    <scope>IDENTIFICATION</scope>
    <source>
        <strain evidence="2">USDA</strain>
    </source>
</reference>
<sequence>MSIFVKGVCENFCPEKESKLRIKEKLLHFFELKDGQKHIPGTLVKCFSRSAADKKASRAEDLRTERCLQKCTEYLLKDVFMDNRKSFNTVYDFVFDRLRAVRQEIVMQNYNAQQTIRLLEPMIMFLSYSRYKLCEEAIDNFDPKICEQHLQECLKRALVCYDEIGINDMNLLEIQRRALIEALYQVFNLGSVEAMRRCLTLVDAIRLDPLFSVVFKISLSYMQGNFYRVLNGLQSLPHILCAIGSLKLPALRRHLYCVFSHAYSSKQLMVPVEFITHLTAHGNKAEVYDDCKYYNIKVSDDNQHLHFQKSEFKFDAAVLKCRHERFVDSKLKNTYLPEVLLLKKF</sequence>
<dbReference type="Pfam" id="PF03399">
    <property type="entry name" value="SAC3_GANP"/>
    <property type="match status" value="1"/>
</dbReference>
<dbReference type="GO" id="GO:0051298">
    <property type="term" value="P:centrosome duplication"/>
    <property type="evidence" value="ECO:0007669"/>
    <property type="project" value="TreeGrafter"/>
</dbReference>
<proteinExistence type="predicted"/>
<organism evidence="2 3">
    <name type="scientific">Stomoxys calcitrans</name>
    <name type="common">Stable fly</name>
    <name type="synonym">Conops calcitrans</name>
    <dbReference type="NCBI Taxonomy" id="35570"/>
    <lineage>
        <taxon>Eukaryota</taxon>
        <taxon>Metazoa</taxon>
        <taxon>Ecdysozoa</taxon>
        <taxon>Arthropoda</taxon>
        <taxon>Hexapoda</taxon>
        <taxon>Insecta</taxon>
        <taxon>Pterygota</taxon>
        <taxon>Neoptera</taxon>
        <taxon>Endopterygota</taxon>
        <taxon>Diptera</taxon>
        <taxon>Brachycera</taxon>
        <taxon>Muscomorpha</taxon>
        <taxon>Muscoidea</taxon>
        <taxon>Muscidae</taxon>
        <taxon>Stomoxys</taxon>
    </lineage>
</organism>
<dbReference type="STRING" id="35570.A0A1I8PIQ9"/>
<dbReference type="GO" id="GO:0051225">
    <property type="term" value="P:spindle assembly"/>
    <property type="evidence" value="ECO:0007669"/>
    <property type="project" value="TreeGrafter"/>
</dbReference>
<dbReference type="InterPro" id="IPR005062">
    <property type="entry name" value="SAC3/GANP/THP3_conserved"/>
</dbReference>
<evidence type="ECO:0000313" key="2">
    <source>
        <dbReference type="EnsemblMetazoa" id="SCAU008451-PA"/>
    </source>
</evidence>
<feature type="domain" description="SAC3/GANP/THP3 conserved" evidence="1">
    <location>
        <begin position="12"/>
        <end position="299"/>
    </location>
</feature>
<dbReference type="PANTHER" id="PTHR12436:SF38">
    <property type="entry name" value="SAC3 DOMAIN-CONTAINING PROTEIN 1"/>
    <property type="match status" value="1"/>
</dbReference>
<protein>
    <recommendedName>
        <fullName evidence="1">SAC3/GANP/THP3 conserved domain-containing protein</fullName>
    </recommendedName>
</protein>
<gene>
    <name evidence="2" type="primary">106085360</name>
</gene>
<dbReference type="Gene3D" id="1.25.40.990">
    <property type="match status" value="1"/>
</dbReference>
<dbReference type="PANTHER" id="PTHR12436">
    <property type="entry name" value="80 KDA MCM3-ASSOCIATED PROTEIN"/>
    <property type="match status" value="1"/>
</dbReference>
<dbReference type="AlphaFoldDB" id="A0A1I8PIQ9"/>
<dbReference type="GO" id="GO:0005813">
    <property type="term" value="C:centrosome"/>
    <property type="evidence" value="ECO:0007669"/>
    <property type="project" value="TreeGrafter"/>
</dbReference>
<keyword evidence="3" id="KW-1185">Reference proteome</keyword>
<dbReference type="Proteomes" id="UP000095300">
    <property type="component" value="Unassembled WGS sequence"/>
</dbReference>
<dbReference type="EnsemblMetazoa" id="SCAU008451-RA">
    <property type="protein sequence ID" value="SCAU008451-PA"/>
    <property type="gene ID" value="SCAU008451"/>
</dbReference>
<name>A0A1I8PIQ9_STOCA</name>